<keyword evidence="5 10" id="KW-0418">Kinase</keyword>
<evidence type="ECO:0000256" key="1">
    <source>
        <dbReference type="ARBA" id="ARBA00012513"/>
    </source>
</evidence>
<dbReference type="InterPro" id="IPR008271">
    <property type="entry name" value="Ser/Thr_kinase_AS"/>
</dbReference>
<evidence type="ECO:0000313" key="11">
    <source>
        <dbReference type="Proteomes" id="UP000272400"/>
    </source>
</evidence>
<sequence length="587" mass="61689">MTSGQNVVDGRFELVGRLGSGGMGTVWRALDLTLQREVALKEVRPGGGEEVPDEPALAAMYRERVLREARALARIDHPNVVTIHHIVDAPGMPFPWLVMELVRGESLQDRLSRGTMEPAEAARTGRGILAALRASHAAGICHRDIKPANVLMREDGSPVLTDFGIAVLDEASRVTATGGLVGSPEYIAPERLHGHEGDPSSDLWSLGMLLYVAVEGQNPVRRATLAATLAAVMTAQIPRPQRAGALTDVIGALLVADPAFRPNAEQLDGLLARAADSAAGPLTPPPAQYTGGDPGTPGHFQSPPPGGMPPVTPQPYPGAGTFAGNLHAPPPGAAQYPYSAHPQTMPGGHPQGSPYGPGGQPAPTVLSSPEPRRARRPRRSLTNLVSTAVALCVGLGGLAVAANSLLPVLNGTTDGPTVNLPEISLPGSDDASESEGSTGEGAQTGSFLTPAGMRKVIAAFKRYTGEKKFATMTVYPTYAIVGVPVNGRDATDTYMYRNGTVTKTGAGGGPDGIVDFDVFAWDELPRLLKTAEKDLKIPDPTARYLIIDGAWTFNDDKPTIRVYLADDYGGNYLAANTKGKIVFRSTD</sequence>
<dbReference type="PROSITE" id="PS50011">
    <property type="entry name" value="PROTEIN_KINASE_DOM"/>
    <property type="match status" value="1"/>
</dbReference>
<evidence type="ECO:0000256" key="7">
    <source>
        <dbReference type="PROSITE-ProRule" id="PRU10141"/>
    </source>
</evidence>
<evidence type="ECO:0000256" key="8">
    <source>
        <dbReference type="SAM" id="MobiDB-lite"/>
    </source>
</evidence>
<comment type="caution">
    <text evidence="10">The sequence shown here is derived from an EMBL/GenBank/DDBJ whole genome shotgun (WGS) entry which is preliminary data.</text>
</comment>
<accession>A0A3N1CV41</accession>
<protein>
    <recommendedName>
        <fullName evidence="1">non-specific serine/threonine protein kinase</fullName>
        <ecNumber evidence="1">2.7.11.1</ecNumber>
    </recommendedName>
</protein>
<dbReference type="Gene3D" id="3.30.200.20">
    <property type="entry name" value="Phosphorylase Kinase, domain 1"/>
    <property type="match status" value="1"/>
</dbReference>
<dbReference type="PANTHER" id="PTHR43289:SF6">
    <property type="entry name" value="SERINE_THREONINE-PROTEIN KINASE NEKL-3"/>
    <property type="match status" value="1"/>
</dbReference>
<keyword evidence="3" id="KW-0808">Transferase</keyword>
<dbReference type="RefSeq" id="WP_211359696.1">
    <property type="nucleotide sequence ID" value="NZ_RJKE01000001.1"/>
</dbReference>
<dbReference type="InterPro" id="IPR017441">
    <property type="entry name" value="Protein_kinase_ATP_BS"/>
</dbReference>
<evidence type="ECO:0000256" key="2">
    <source>
        <dbReference type="ARBA" id="ARBA00022527"/>
    </source>
</evidence>
<feature type="domain" description="Protein kinase" evidence="9">
    <location>
        <begin position="12"/>
        <end position="271"/>
    </location>
</feature>
<dbReference type="PANTHER" id="PTHR43289">
    <property type="entry name" value="MITOGEN-ACTIVATED PROTEIN KINASE KINASE KINASE 20-RELATED"/>
    <property type="match status" value="1"/>
</dbReference>
<feature type="region of interest" description="Disordered" evidence="8">
    <location>
        <begin position="277"/>
        <end position="380"/>
    </location>
</feature>
<keyword evidence="11" id="KW-1185">Reference proteome</keyword>
<feature type="compositionally biased region" description="Pro residues" evidence="8">
    <location>
        <begin position="302"/>
        <end position="316"/>
    </location>
</feature>
<feature type="compositionally biased region" description="Polar residues" evidence="8">
    <location>
        <begin position="434"/>
        <end position="447"/>
    </location>
</feature>
<organism evidence="10 11">
    <name type="scientific">Actinocorallia herbida</name>
    <dbReference type="NCBI Taxonomy" id="58109"/>
    <lineage>
        <taxon>Bacteria</taxon>
        <taxon>Bacillati</taxon>
        <taxon>Actinomycetota</taxon>
        <taxon>Actinomycetes</taxon>
        <taxon>Streptosporangiales</taxon>
        <taxon>Thermomonosporaceae</taxon>
        <taxon>Actinocorallia</taxon>
    </lineage>
</organism>
<evidence type="ECO:0000256" key="5">
    <source>
        <dbReference type="ARBA" id="ARBA00022777"/>
    </source>
</evidence>
<dbReference type="SUPFAM" id="SSF56112">
    <property type="entry name" value="Protein kinase-like (PK-like)"/>
    <property type="match status" value="1"/>
</dbReference>
<evidence type="ECO:0000259" key="9">
    <source>
        <dbReference type="PROSITE" id="PS50011"/>
    </source>
</evidence>
<dbReference type="GO" id="GO:0004674">
    <property type="term" value="F:protein serine/threonine kinase activity"/>
    <property type="evidence" value="ECO:0007669"/>
    <property type="project" value="UniProtKB-KW"/>
</dbReference>
<dbReference type="AlphaFoldDB" id="A0A3N1CV41"/>
<dbReference type="EC" id="2.7.11.1" evidence="1"/>
<keyword evidence="2 10" id="KW-0723">Serine/threonine-protein kinase</keyword>
<keyword evidence="6 7" id="KW-0067">ATP-binding</keyword>
<dbReference type="Gene3D" id="1.10.510.10">
    <property type="entry name" value="Transferase(Phosphotransferase) domain 1"/>
    <property type="match status" value="1"/>
</dbReference>
<dbReference type="CDD" id="cd14014">
    <property type="entry name" value="STKc_PknB_like"/>
    <property type="match status" value="1"/>
</dbReference>
<gene>
    <name evidence="10" type="ORF">EDD29_2696</name>
</gene>
<dbReference type="InterPro" id="IPR000719">
    <property type="entry name" value="Prot_kinase_dom"/>
</dbReference>
<dbReference type="Pfam" id="PF00069">
    <property type="entry name" value="Pkinase"/>
    <property type="match status" value="1"/>
</dbReference>
<dbReference type="SMART" id="SM00220">
    <property type="entry name" value="S_TKc"/>
    <property type="match status" value="1"/>
</dbReference>
<dbReference type="Proteomes" id="UP000272400">
    <property type="component" value="Unassembled WGS sequence"/>
</dbReference>
<dbReference type="PROSITE" id="PS00108">
    <property type="entry name" value="PROTEIN_KINASE_ST"/>
    <property type="match status" value="1"/>
</dbReference>
<evidence type="ECO:0000256" key="4">
    <source>
        <dbReference type="ARBA" id="ARBA00022741"/>
    </source>
</evidence>
<evidence type="ECO:0000256" key="3">
    <source>
        <dbReference type="ARBA" id="ARBA00022679"/>
    </source>
</evidence>
<name>A0A3N1CV41_9ACTN</name>
<evidence type="ECO:0000256" key="6">
    <source>
        <dbReference type="ARBA" id="ARBA00022840"/>
    </source>
</evidence>
<dbReference type="EMBL" id="RJKE01000001">
    <property type="protein sequence ID" value="ROO85156.1"/>
    <property type="molecule type" value="Genomic_DNA"/>
</dbReference>
<dbReference type="GO" id="GO:0005524">
    <property type="term" value="F:ATP binding"/>
    <property type="evidence" value="ECO:0007669"/>
    <property type="project" value="UniProtKB-UniRule"/>
</dbReference>
<reference evidence="10 11" key="1">
    <citation type="submission" date="2018-11" db="EMBL/GenBank/DDBJ databases">
        <title>Sequencing the genomes of 1000 actinobacteria strains.</title>
        <authorList>
            <person name="Klenk H.-P."/>
        </authorList>
    </citation>
    <scope>NUCLEOTIDE SEQUENCE [LARGE SCALE GENOMIC DNA]</scope>
    <source>
        <strain evidence="10 11">DSM 44254</strain>
    </source>
</reference>
<dbReference type="InterPro" id="IPR011009">
    <property type="entry name" value="Kinase-like_dom_sf"/>
</dbReference>
<keyword evidence="4 7" id="KW-0547">Nucleotide-binding</keyword>
<dbReference type="PROSITE" id="PS00107">
    <property type="entry name" value="PROTEIN_KINASE_ATP"/>
    <property type="match status" value="1"/>
</dbReference>
<proteinExistence type="predicted"/>
<evidence type="ECO:0000313" key="10">
    <source>
        <dbReference type="EMBL" id="ROO85156.1"/>
    </source>
</evidence>
<feature type="binding site" evidence="7">
    <location>
        <position position="41"/>
    </location>
    <ligand>
        <name>ATP</name>
        <dbReference type="ChEBI" id="CHEBI:30616"/>
    </ligand>
</feature>
<feature type="region of interest" description="Disordered" evidence="8">
    <location>
        <begin position="412"/>
        <end position="447"/>
    </location>
</feature>